<dbReference type="GO" id="GO:0000149">
    <property type="term" value="F:SNARE binding"/>
    <property type="evidence" value="ECO:0007669"/>
    <property type="project" value="TreeGrafter"/>
</dbReference>
<dbReference type="SMART" id="SM00397">
    <property type="entry name" value="t_SNARE"/>
    <property type="match status" value="1"/>
</dbReference>
<dbReference type="GO" id="GO:0031201">
    <property type="term" value="C:SNARE complex"/>
    <property type="evidence" value="ECO:0007669"/>
    <property type="project" value="TreeGrafter"/>
</dbReference>
<dbReference type="Proteomes" id="UP000018144">
    <property type="component" value="Unassembled WGS sequence"/>
</dbReference>
<dbReference type="GO" id="GO:0006886">
    <property type="term" value="P:intracellular protein transport"/>
    <property type="evidence" value="ECO:0007669"/>
    <property type="project" value="InterPro"/>
</dbReference>
<gene>
    <name evidence="5" type="ORF">PCON_11809</name>
</gene>
<evidence type="ECO:0000256" key="2">
    <source>
        <dbReference type="SAM" id="MobiDB-lite"/>
    </source>
</evidence>
<feature type="region of interest" description="Disordered" evidence="2">
    <location>
        <begin position="1"/>
        <end position="24"/>
    </location>
</feature>
<dbReference type="OMA" id="QPFLMEQ"/>
<dbReference type="CDD" id="cd15840">
    <property type="entry name" value="SNARE_Qa"/>
    <property type="match status" value="1"/>
</dbReference>
<evidence type="ECO:0000259" key="4">
    <source>
        <dbReference type="PROSITE" id="PS50192"/>
    </source>
</evidence>
<dbReference type="PANTHER" id="PTHR19957:SF38">
    <property type="entry name" value="LD27581P"/>
    <property type="match status" value="1"/>
</dbReference>
<evidence type="ECO:0000256" key="1">
    <source>
        <dbReference type="ARBA" id="ARBA00009063"/>
    </source>
</evidence>
<keyword evidence="3" id="KW-1133">Transmembrane helix</keyword>
<dbReference type="FunFam" id="1.20.5.110:FF:000059">
    <property type="entry name" value="Related to syntaxin 12"/>
    <property type="match status" value="1"/>
</dbReference>
<keyword evidence="3" id="KW-0472">Membrane</keyword>
<feature type="transmembrane region" description="Helical" evidence="3">
    <location>
        <begin position="250"/>
        <end position="269"/>
    </location>
</feature>
<dbReference type="GO" id="GO:0048278">
    <property type="term" value="P:vesicle docking"/>
    <property type="evidence" value="ECO:0007669"/>
    <property type="project" value="TreeGrafter"/>
</dbReference>
<dbReference type="Pfam" id="PF05739">
    <property type="entry name" value="SNARE"/>
    <property type="match status" value="1"/>
</dbReference>
<dbReference type="PROSITE" id="PS00914">
    <property type="entry name" value="SYNTAXIN"/>
    <property type="match status" value="1"/>
</dbReference>
<proteinExistence type="inferred from homology"/>
<dbReference type="GO" id="GO:0012505">
    <property type="term" value="C:endomembrane system"/>
    <property type="evidence" value="ECO:0007669"/>
    <property type="project" value="TreeGrafter"/>
</dbReference>
<dbReference type="InterPro" id="IPR006011">
    <property type="entry name" value="Syntaxin_N"/>
</dbReference>
<evidence type="ECO:0000256" key="3">
    <source>
        <dbReference type="SAM" id="Phobius"/>
    </source>
</evidence>
<evidence type="ECO:0000313" key="5">
    <source>
        <dbReference type="EMBL" id="CCX12215.1"/>
    </source>
</evidence>
<keyword evidence="6" id="KW-1185">Reference proteome</keyword>
<name>U4L6V7_PYROM</name>
<comment type="similarity">
    <text evidence="1">Belongs to the syntaxin family.</text>
</comment>
<dbReference type="InterPro" id="IPR006012">
    <property type="entry name" value="Syntaxin/epimorphin_CS"/>
</dbReference>
<dbReference type="GO" id="GO:0006906">
    <property type="term" value="P:vesicle fusion"/>
    <property type="evidence" value="ECO:0007669"/>
    <property type="project" value="TreeGrafter"/>
</dbReference>
<organism evidence="5 6">
    <name type="scientific">Pyronema omphalodes (strain CBS 100304)</name>
    <name type="common">Pyronema confluens</name>
    <dbReference type="NCBI Taxonomy" id="1076935"/>
    <lineage>
        <taxon>Eukaryota</taxon>
        <taxon>Fungi</taxon>
        <taxon>Dikarya</taxon>
        <taxon>Ascomycota</taxon>
        <taxon>Pezizomycotina</taxon>
        <taxon>Pezizomycetes</taxon>
        <taxon>Pezizales</taxon>
        <taxon>Pyronemataceae</taxon>
        <taxon>Pyronema</taxon>
    </lineage>
</organism>
<accession>U4L6V7</accession>
<dbReference type="Pfam" id="PF14523">
    <property type="entry name" value="Syntaxin_2"/>
    <property type="match status" value="1"/>
</dbReference>
<dbReference type="STRING" id="1076935.U4L6V7"/>
<evidence type="ECO:0000313" key="6">
    <source>
        <dbReference type="Proteomes" id="UP000018144"/>
    </source>
</evidence>
<dbReference type="eggNOG" id="KOG0811">
    <property type="taxonomic scope" value="Eukaryota"/>
</dbReference>
<dbReference type="GO" id="GO:0006896">
    <property type="term" value="P:Golgi to vacuole transport"/>
    <property type="evidence" value="ECO:0007669"/>
    <property type="project" value="TreeGrafter"/>
</dbReference>
<dbReference type="PANTHER" id="PTHR19957">
    <property type="entry name" value="SYNTAXIN"/>
    <property type="match status" value="1"/>
</dbReference>
<feature type="compositionally biased region" description="Polar residues" evidence="2">
    <location>
        <begin position="9"/>
        <end position="19"/>
    </location>
</feature>
<dbReference type="OrthoDB" id="364348at2759"/>
<protein>
    <submittedName>
        <fullName evidence="5">Similar to Syntaxin-12 acc. no. Q5RBW6</fullName>
    </submittedName>
</protein>
<dbReference type="Gene3D" id="1.20.58.70">
    <property type="match status" value="1"/>
</dbReference>
<sequence>MSFDRLSSLEAQTPSSTGYSDDPEFASLTSSLSSRLFTLTSNITQLNRQLALVGTKKDSEVVRGRVTRLLDETRAGFRDVTEGVKRAKSWEDPTAAMKYTQEKLQNQLTAAMAEFQSAQRLSAEKTRQYVAATKRQIHEQDEERYTDEGEGQQVPLVQQQVQRAALAEQSEVDFQESLIVQREEEIRDIERGITELNDIFRDLGTMVSAQGESLDIIETNIATVAQDHKAAHLELRGAAKYQKSARNRMCCLLLILAVVLTVILLAIFLG</sequence>
<dbReference type="Gene3D" id="1.20.5.110">
    <property type="match status" value="1"/>
</dbReference>
<feature type="domain" description="T-SNARE coiled-coil homology" evidence="4">
    <location>
        <begin position="176"/>
        <end position="238"/>
    </location>
</feature>
<dbReference type="SUPFAM" id="SSF47661">
    <property type="entry name" value="t-snare proteins"/>
    <property type="match status" value="1"/>
</dbReference>
<dbReference type="InterPro" id="IPR000727">
    <property type="entry name" value="T_SNARE_dom"/>
</dbReference>
<dbReference type="InterPro" id="IPR045242">
    <property type="entry name" value="Syntaxin"/>
</dbReference>
<dbReference type="GO" id="GO:0005484">
    <property type="term" value="F:SNAP receptor activity"/>
    <property type="evidence" value="ECO:0007669"/>
    <property type="project" value="InterPro"/>
</dbReference>
<dbReference type="AlphaFoldDB" id="U4L6V7"/>
<reference evidence="5 6" key="1">
    <citation type="journal article" date="2013" name="PLoS Genet.">
        <title>The genome and development-dependent transcriptomes of Pyronema confluens: a window into fungal evolution.</title>
        <authorList>
            <person name="Traeger S."/>
            <person name="Altegoer F."/>
            <person name="Freitag M."/>
            <person name="Gabaldon T."/>
            <person name="Kempken F."/>
            <person name="Kumar A."/>
            <person name="Marcet-Houben M."/>
            <person name="Poggeler S."/>
            <person name="Stajich J.E."/>
            <person name="Nowrousian M."/>
        </authorList>
    </citation>
    <scope>NUCLEOTIDE SEQUENCE [LARGE SCALE GENOMIC DNA]</scope>
    <source>
        <strain evidence="6">CBS 100304</strain>
        <tissue evidence="5">Vegetative mycelium</tissue>
    </source>
</reference>
<dbReference type="InterPro" id="IPR010989">
    <property type="entry name" value="SNARE"/>
</dbReference>
<dbReference type="EMBL" id="HF935685">
    <property type="protein sequence ID" value="CCX12215.1"/>
    <property type="molecule type" value="Genomic_DNA"/>
</dbReference>
<dbReference type="PROSITE" id="PS50192">
    <property type="entry name" value="T_SNARE"/>
    <property type="match status" value="1"/>
</dbReference>
<keyword evidence="3" id="KW-0812">Transmembrane</keyword>